<dbReference type="FunFam" id="3.30.30.30:FF:000001">
    <property type="entry name" value="heat shock 70 kDa protein-like"/>
    <property type="match status" value="1"/>
</dbReference>
<evidence type="ECO:0000256" key="7">
    <source>
        <dbReference type="ARBA" id="ARBA00022801"/>
    </source>
</evidence>
<evidence type="ECO:0000256" key="6">
    <source>
        <dbReference type="ARBA" id="ARBA00022741"/>
    </source>
</evidence>
<dbReference type="GO" id="GO:0034976">
    <property type="term" value="P:response to endoplasmic reticulum stress"/>
    <property type="evidence" value="ECO:0007669"/>
    <property type="project" value="UniProtKB-ARBA"/>
</dbReference>
<dbReference type="SUPFAM" id="SSF53067">
    <property type="entry name" value="Actin-like ATPase domain"/>
    <property type="match status" value="2"/>
</dbReference>
<evidence type="ECO:0000256" key="10">
    <source>
        <dbReference type="ARBA" id="ARBA00023186"/>
    </source>
</evidence>
<evidence type="ECO:0000256" key="4">
    <source>
        <dbReference type="ARBA" id="ARBA00019933"/>
    </source>
</evidence>
<dbReference type="Pfam" id="PF00012">
    <property type="entry name" value="HSP70"/>
    <property type="match status" value="1"/>
</dbReference>
<keyword evidence="9 13" id="KW-0067">ATP-binding</keyword>
<evidence type="ECO:0000256" key="12">
    <source>
        <dbReference type="ARBA" id="ARBA00069311"/>
    </source>
</evidence>
<dbReference type="InterPro" id="IPR036691">
    <property type="entry name" value="Endo/exonu/phosph_ase_sf"/>
</dbReference>
<name>A0A914UU64_9BILA</name>
<protein>
    <recommendedName>
        <fullName evidence="12">Endoplasmic reticulum chaperone BIP</fullName>
        <ecNumber evidence="3">3.6.4.10</ecNumber>
    </recommendedName>
    <alternativeName>
        <fullName evidence="4">Endoplasmic reticulum chaperone BiP</fullName>
    </alternativeName>
</protein>
<dbReference type="PANTHER" id="PTHR19375">
    <property type="entry name" value="HEAT SHOCK PROTEIN 70KDA"/>
    <property type="match status" value="1"/>
</dbReference>
<dbReference type="InterPro" id="IPR013126">
    <property type="entry name" value="Hsp_70_fam"/>
</dbReference>
<dbReference type="Gene3D" id="3.90.640.10">
    <property type="entry name" value="Actin, Chain A, domain 4"/>
    <property type="match status" value="1"/>
</dbReference>
<dbReference type="InterPro" id="IPR018181">
    <property type="entry name" value="Heat_shock_70_CS"/>
</dbReference>
<evidence type="ECO:0000256" key="13">
    <source>
        <dbReference type="RuleBase" id="RU003322"/>
    </source>
</evidence>
<comment type="subcellular location">
    <subcellularLocation>
        <location evidence="1">Endoplasmic reticulum lumen</location>
    </subcellularLocation>
</comment>
<dbReference type="InterPro" id="IPR042050">
    <property type="entry name" value="BIP_NBD"/>
</dbReference>
<evidence type="ECO:0000256" key="15">
    <source>
        <dbReference type="SAM" id="SignalP"/>
    </source>
</evidence>
<keyword evidence="8" id="KW-0256">Endoplasmic reticulum</keyword>
<evidence type="ECO:0000256" key="3">
    <source>
        <dbReference type="ARBA" id="ARBA00012554"/>
    </source>
</evidence>
<dbReference type="PROSITE" id="PS01036">
    <property type="entry name" value="HSP70_3"/>
    <property type="match status" value="1"/>
</dbReference>
<evidence type="ECO:0000259" key="16">
    <source>
        <dbReference type="Pfam" id="PF14529"/>
    </source>
</evidence>
<feature type="coiled-coil region" evidence="14">
    <location>
        <begin position="289"/>
        <end position="316"/>
    </location>
</feature>
<dbReference type="Proteomes" id="UP000887566">
    <property type="component" value="Unplaced"/>
</dbReference>
<proteinExistence type="inferred from homology"/>
<evidence type="ECO:0000256" key="11">
    <source>
        <dbReference type="ARBA" id="ARBA00048056"/>
    </source>
</evidence>
<comment type="similarity">
    <text evidence="2 13">Belongs to the heat shock protein 70 family.</text>
</comment>
<dbReference type="SUPFAM" id="SSF56219">
    <property type="entry name" value="DNase I-like"/>
    <property type="match status" value="1"/>
</dbReference>
<keyword evidence="5 15" id="KW-0732">Signal</keyword>
<dbReference type="FunFam" id="3.30.420.40:FF:000720">
    <property type="entry name" value="Endoplasmic reticulum chaperone BiP"/>
    <property type="match status" value="1"/>
</dbReference>
<keyword evidence="17" id="KW-1185">Reference proteome</keyword>
<keyword evidence="14" id="KW-0175">Coiled coil</keyword>
<dbReference type="CDD" id="cd10241">
    <property type="entry name" value="ASKHA_NBD_HSP70_BiP"/>
    <property type="match status" value="1"/>
</dbReference>
<dbReference type="AlphaFoldDB" id="A0A914UU64"/>
<feature type="chain" id="PRO_5038009208" description="Endoplasmic reticulum chaperone BIP" evidence="15">
    <location>
        <begin position="21"/>
        <end position="685"/>
    </location>
</feature>
<keyword evidence="7" id="KW-0378">Hydrolase</keyword>
<evidence type="ECO:0000256" key="5">
    <source>
        <dbReference type="ARBA" id="ARBA00022729"/>
    </source>
</evidence>
<dbReference type="GO" id="GO:0016787">
    <property type="term" value="F:hydrolase activity"/>
    <property type="evidence" value="ECO:0007669"/>
    <property type="project" value="UniProtKB-KW"/>
</dbReference>
<dbReference type="FunFam" id="3.90.640.10:FF:000153">
    <property type="entry name" value="Endoplasmic reticulum chaperone BiP"/>
    <property type="match status" value="1"/>
</dbReference>
<evidence type="ECO:0000256" key="1">
    <source>
        <dbReference type="ARBA" id="ARBA00004319"/>
    </source>
</evidence>
<accession>A0A914UU64</accession>
<keyword evidence="6 13" id="KW-0547">Nucleotide-binding</keyword>
<feature type="signal peptide" evidence="15">
    <location>
        <begin position="1"/>
        <end position="20"/>
    </location>
</feature>
<dbReference type="Gene3D" id="3.30.420.40">
    <property type="match status" value="2"/>
</dbReference>
<dbReference type="GO" id="GO:0140662">
    <property type="term" value="F:ATP-dependent protein folding chaperone"/>
    <property type="evidence" value="ECO:0007669"/>
    <property type="project" value="InterPro"/>
</dbReference>
<comment type="catalytic activity">
    <reaction evidence="11">
        <text>ATP + H2O = ADP + phosphate + H(+)</text>
        <dbReference type="Rhea" id="RHEA:13065"/>
        <dbReference type="ChEBI" id="CHEBI:15377"/>
        <dbReference type="ChEBI" id="CHEBI:15378"/>
        <dbReference type="ChEBI" id="CHEBI:30616"/>
        <dbReference type="ChEBI" id="CHEBI:43474"/>
        <dbReference type="ChEBI" id="CHEBI:456216"/>
        <dbReference type="EC" id="3.6.4.10"/>
    </reaction>
</comment>
<dbReference type="GO" id="GO:0005524">
    <property type="term" value="F:ATP binding"/>
    <property type="evidence" value="ECO:0007669"/>
    <property type="project" value="UniProtKB-KW"/>
</dbReference>
<dbReference type="PROSITE" id="PS00297">
    <property type="entry name" value="HSP70_1"/>
    <property type="match status" value="1"/>
</dbReference>
<evidence type="ECO:0000256" key="8">
    <source>
        <dbReference type="ARBA" id="ARBA00022824"/>
    </source>
</evidence>
<dbReference type="WBParaSite" id="PSAMB.scaffold1217size34190.g11675.t1">
    <property type="protein sequence ID" value="PSAMB.scaffold1217size34190.g11675.t1"/>
    <property type="gene ID" value="PSAMB.scaffold1217size34190.g11675"/>
</dbReference>
<dbReference type="Gene3D" id="3.60.10.10">
    <property type="entry name" value="Endonuclease/exonuclease/phosphatase"/>
    <property type="match status" value="1"/>
</dbReference>
<dbReference type="InterPro" id="IPR005135">
    <property type="entry name" value="Endo/exonuclease/phosphatase"/>
</dbReference>
<feature type="domain" description="Endonuclease/exonuclease/phosphatase" evidence="16">
    <location>
        <begin position="501"/>
        <end position="639"/>
    </location>
</feature>
<keyword evidence="10" id="KW-0143">Chaperone</keyword>
<sequence>MFRKLIFTLTLTTLLVGSWADEEADKEKEKKDERKEKYGTIIGIDLGTTYSCVGVFKNGRVEIIANDQGNRITPSYVAFSGDAGERLIGDAAMNQLTTNPENTVFDAKRLIGREFSDHTVQDDIKLWPFKVTDKRNRPYVQVKVGNKDTQFSPEEISAMVLGKMKEIAEAYLGKSVSHAVVTVPAYFNDVQRQATKDAGTIAGLNVVRIINEPTAAAIAYGLDKKDGERNILVFSLGGGSCDVSMLTIDNGISDVLATNGNTHLGGEDFNQRVMEYFIKVYNKTTGKDIRKNNRAVQKLRREVERAKRLLSSQHQVHLEIEAILDGEDFSETLTRAKFEELNMDLFRSTMKPVQKVLEDSDLRKDEVHEIVLVGGSTRIPKVQQLIKEFFNGKEPSRGIDPDEAVAFGAAIQAGIISSEEAEFDKIKHGVIGIAEVKRRADRLNLPNDAVLLYAGHDNKTAEGVGFYVSPHLKSRIAGFNAISPRVAELLLCVDRQDRMLRLIQVYDPTSTHSDTVHDAFLDDVSTLLARKQRDQRLSQTIIMGDLNAKIGMQQRNERALGRFGVRNERGERLADFCNNNRLFVLNTLFPKSPQRKWTWRSPNGTTKNEIDYIISNDMRNVMNVSILCSFNTGSDHRLIRATYNVIRRLQPRPSKPRYQNEVYFNRNFYKIACSAQLIMATPPNH</sequence>
<evidence type="ECO:0000313" key="17">
    <source>
        <dbReference type="Proteomes" id="UP000887566"/>
    </source>
</evidence>
<dbReference type="PRINTS" id="PR00301">
    <property type="entry name" value="HEATSHOCK70"/>
</dbReference>
<evidence type="ECO:0000256" key="14">
    <source>
        <dbReference type="SAM" id="Coils"/>
    </source>
</evidence>
<reference evidence="18" key="1">
    <citation type="submission" date="2022-11" db="UniProtKB">
        <authorList>
            <consortium name="WormBaseParasite"/>
        </authorList>
    </citation>
    <scope>IDENTIFICATION</scope>
</reference>
<dbReference type="InterPro" id="IPR043129">
    <property type="entry name" value="ATPase_NBD"/>
</dbReference>
<organism evidence="17 18">
    <name type="scientific">Plectus sambesii</name>
    <dbReference type="NCBI Taxonomy" id="2011161"/>
    <lineage>
        <taxon>Eukaryota</taxon>
        <taxon>Metazoa</taxon>
        <taxon>Ecdysozoa</taxon>
        <taxon>Nematoda</taxon>
        <taxon>Chromadorea</taxon>
        <taxon>Plectida</taxon>
        <taxon>Plectina</taxon>
        <taxon>Plectoidea</taxon>
        <taxon>Plectidae</taxon>
        <taxon>Plectus</taxon>
    </lineage>
</organism>
<dbReference type="GO" id="GO:0005788">
    <property type="term" value="C:endoplasmic reticulum lumen"/>
    <property type="evidence" value="ECO:0007669"/>
    <property type="project" value="UniProtKB-SubCell"/>
</dbReference>
<evidence type="ECO:0000256" key="9">
    <source>
        <dbReference type="ARBA" id="ARBA00022840"/>
    </source>
</evidence>
<evidence type="ECO:0000256" key="2">
    <source>
        <dbReference type="ARBA" id="ARBA00007381"/>
    </source>
</evidence>
<dbReference type="Pfam" id="PF14529">
    <property type="entry name" value="Exo_endo_phos_2"/>
    <property type="match status" value="1"/>
</dbReference>
<dbReference type="EC" id="3.6.4.10" evidence="3"/>
<evidence type="ECO:0000313" key="18">
    <source>
        <dbReference type="WBParaSite" id="PSAMB.scaffold1217size34190.g11675.t1"/>
    </source>
</evidence>